<accession>A0A081P4D7</accession>
<proteinExistence type="predicted"/>
<evidence type="ECO:0000313" key="1">
    <source>
        <dbReference type="EMBL" id="KEQ25560.1"/>
    </source>
</evidence>
<dbReference type="AlphaFoldDB" id="A0A081P4D7"/>
<evidence type="ECO:0008006" key="3">
    <source>
        <dbReference type="Google" id="ProtNLM"/>
    </source>
</evidence>
<organism evidence="1 2">
    <name type="scientific">Paenibacillus tyrfis</name>
    <dbReference type="NCBI Taxonomy" id="1501230"/>
    <lineage>
        <taxon>Bacteria</taxon>
        <taxon>Bacillati</taxon>
        <taxon>Bacillota</taxon>
        <taxon>Bacilli</taxon>
        <taxon>Bacillales</taxon>
        <taxon>Paenibacillaceae</taxon>
        <taxon>Paenibacillus</taxon>
    </lineage>
</organism>
<reference evidence="1 2" key="1">
    <citation type="submission" date="2014-06" db="EMBL/GenBank/DDBJ databases">
        <title>Draft genome sequence of Paenibacillus sp. MSt1.</title>
        <authorList>
            <person name="Aw Y.K."/>
            <person name="Ong K.S."/>
            <person name="Gan H.M."/>
            <person name="Lee S.M."/>
        </authorList>
    </citation>
    <scope>NUCLEOTIDE SEQUENCE [LARGE SCALE GENOMIC DNA]</scope>
    <source>
        <strain evidence="1 2">MSt1</strain>
    </source>
</reference>
<name>A0A081P4D7_9BACL</name>
<evidence type="ECO:0000313" key="2">
    <source>
        <dbReference type="Proteomes" id="UP000028123"/>
    </source>
</evidence>
<keyword evidence="2" id="KW-1185">Reference proteome</keyword>
<dbReference type="Proteomes" id="UP000028123">
    <property type="component" value="Unassembled WGS sequence"/>
</dbReference>
<gene>
    <name evidence="1" type="ORF">ET33_02230</name>
</gene>
<sequence length="105" mass="12105">MIQSTYSDRSFGPENSFKIELWRDLLKNTPFELAQANLRRYTLDPNNKFPPHPGILAAADEQSSYHDQLRIAGQLALMQHDQINAVPPSIEQRRKVRETFARLPS</sequence>
<dbReference type="eggNOG" id="ENOG5032JY6">
    <property type="taxonomic scope" value="Bacteria"/>
</dbReference>
<comment type="caution">
    <text evidence="1">The sequence shown here is derived from an EMBL/GenBank/DDBJ whole genome shotgun (WGS) entry which is preliminary data.</text>
</comment>
<dbReference type="Gene3D" id="1.10.8.200">
    <property type="entry name" value="Replisome organizer (g39p helicase loader/inhibitor protein)"/>
    <property type="match status" value="1"/>
</dbReference>
<protein>
    <recommendedName>
        <fullName evidence="3">Replicative helicase inhibitor G39P N-terminal domain-containing protein</fullName>
    </recommendedName>
</protein>
<dbReference type="EMBL" id="JNVM01000010">
    <property type="protein sequence ID" value="KEQ25560.1"/>
    <property type="molecule type" value="Genomic_DNA"/>
</dbReference>